<dbReference type="OrthoDB" id="8708000at2"/>
<dbReference type="EMBL" id="JSAB01000042">
    <property type="protein sequence ID" value="RNF31892.1"/>
    <property type="molecule type" value="Genomic_DNA"/>
</dbReference>
<dbReference type="AlphaFoldDB" id="A0A422QQ00"/>
<organism evidence="1 2">
    <name type="scientific">Massilia aurea</name>
    <dbReference type="NCBI Taxonomy" id="373040"/>
    <lineage>
        <taxon>Bacteria</taxon>
        <taxon>Pseudomonadati</taxon>
        <taxon>Pseudomonadota</taxon>
        <taxon>Betaproteobacteria</taxon>
        <taxon>Burkholderiales</taxon>
        <taxon>Oxalobacteraceae</taxon>
        <taxon>Telluria group</taxon>
        <taxon>Massilia</taxon>
    </lineage>
</organism>
<dbReference type="SUPFAM" id="SSF52833">
    <property type="entry name" value="Thioredoxin-like"/>
    <property type="match status" value="1"/>
</dbReference>
<dbReference type="InterPro" id="IPR036249">
    <property type="entry name" value="Thioredoxin-like_sf"/>
</dbReference>
<keyword evidence="2" id="KW-1185">Reference proteome</keyword>
<dbReference type="Proteomes" id="UP000283254">
    <property type="component" value="Unassembled WGS sequence"/>
</dbReference>
<reference evidence="1" key="1">
    <citation type="submission" date="2014-10" db="EMBL/GenBank/DDBJ databases">
        <title>Massilia sp. genome.</title>
        <authorList>
            <person name="Xu B."/>
            <person name="Dai L."/>
            <person name="Huang Z."/>
        </authorList>
    </citation>
    <scope>NUCLEOTIDE SEQUENCE [LARGE SCALE GENOMIC DNA]</scope>
    <source>
        <strain evidence="1">CFS-1</strain>
    </source>
</reference>
<accession>A0A422QQ00</accession>
<dbReference type="Gene3D" id="3.40.30.10">
    <property type="entry name" value="Glutaredoxin"/>
    <property type="match status" value="1"/>
</dbReference>
<protein>
    <submittedName>
        <fullName evidence="1">Uncharacterized protein</fullName>
    </submittedName>
</protein>
<proteinExistence type="predicted"/>
<evidence type="ECO:0000313" key="1">
    <source>
        <dbReference type="EMBL" id="RNF31892.1"/>
    </source>
</evidence>
<name>A0A422QQ00_9BURK</name>
<dbReference type="RefSeq" id="WP_123068412.1">
    <property type="nucleotide sequence ID" value="NZ_JSAB01000042.1"/>
</dbReference>
<evidence type="ECO:0000313" key="2">
    <source>
        <dbReference type="Proteomes" id="UP000283254"/>
    </source>
</evidence>
<gene>
    <name evidence="1" type="ORF">NM04_04815</name>
</gene>
<comment type="caution">
    <text evidence="1">The sequence shown here is derived from an EMBL/GenBank/DDBJ whole genome shotgun (WGS) entry which is preliminary data.</text>
</comment>
<sequence>MSADMLYLTLAALAFAIALNLKLTLAVLRSARRAAHPATPLQPGERLPDIDGTTLAGHARVRLAEPGQARALLFLSSRCPKCRDKVPAIGALAGAAREAGLALWIVSDEPRWRLRSLLRGTALAAHTARIGAHDYRLLNPTMASPAYLFVGHDGAIEAAGLIGDQHWRALERQLAGDAIEERAA</sequence>